<sequence>MTTTAAYALAAVLLGGPAVMLAPFVVARRLVDRHADEVGPVIRAAGRDDLDPAAFRAIAKETAR</sequence>
<name>A0A420EWW6_9ACTN</name>
<dbReference type="AlphaFoldDB" id="A0A420EWW6"/>
<dbReference type="Proteomes" id="UP000285744">
    <property type="component" value="Unassembled WGS sequence"/>
</dbReference>
<evidence type="ECO:0000313" key="2">
    <source>
        <dbReference type="Proteomes" id="UP000285744"/>
    </source>
</evidence>
<protein>
    <submittedName>
        <fullName evidence="1">Uncharacterized protein</fullName>
    </submittedName>
</protein>
<comment type="caution">
    <text evidence="1">The sequence shown here is derived from an EMBL/GenBank/DDBJ whole genome shotgun (WGS) entry which is preliminary data.</text>
</comment>
<proteinExistence type="predicted"/>
<accession>A0A420EWW6</accession>
<reference evidence="1 2" key="1">
    <citation type="journal article" date="2018" name="Int. J. Syst. Evol. Microbiol.">
        <title>Micromonospora globbae sp. nov., an endophytic actinomycete isolated from roots of Globba winitii C. H. Wright.</title>
        <authorList>
            <person name="Kuncharoen N."/>
            <person name="Pittayakhajonwut P."/>
            <person name="Tanasupawat S."/>
        </authorList>
    </citation>
    <scope>NUCLEOTIDE SEQUENCE [LARGE SCALE GENOMIC DNA]</scope>
    <source>
        <strain evidence="1 2">WPS1-2</strain>
    </source>
</reference>
<dbReference type="EMBL" id="RAQQ01000017">
    <property type="protein sequence ID" value="RKF25245.1"/>
    <property type="molecule type" value="Genomic_DNA"/>
</dbReference>
<gene>
    <name evidence="1" type="ORF">D7I43_22595</name>
</gene>
<evidence type="ECO:0000313" key="1">
    <source>
        <dbReference type="EMBL" id="RKF25245.1"/>
    </source>
</evidence>
<dbReference type="RefSeq" id="WP_120330553.1">
    <property type="nucleotide sequence ID" value="NZ_RAQQ01000017.1"/>
</dbReference>
<organism evidence="1 2">
    <name type="scientific">Micromonospora globbae</name>
    <dbReference type="NCBI Taxonomy" id="1894969"/>
    <lineage>
        <taxon>Bacteria</taxon>
        <taxon>Bacillati</taxon>
        <taxon>Actinomycetota</taxon>
        <taxon>Actinomycetes</taxon>
        <taxon>Micromonosporales</taxon>
        <taxon>Micromonosporaceae</taxon>
        <taxon>Micromonospora</taxon>
    </lineage>
</organism>